<reference evidence="8 9" key="1">
    <citation type="submission" date="2020-11" db="EMBL/GenBank/DDBJ databases">
        <title>Description of Pontivivens ytuae sp. nov. isolated from deep sea sediment of Mariana Trench.</title>
        <authorList>
            <person name="Wang Z."/>
            <person name="Sun Q.-L."/>
            <person name="Xu X.-D."/>
            <person name="Tang Y.-Z."/>
            <person name="Zhang J."/>
        </authorList>
    </citation>
    <scope>NUCLEOTIDE SEQUENCE [LARGE SCALE GENOMIC DNA]</scope>
    <source>
        <strain evidence="8 9">MT2928</strain>
    </source>
</reference>
<accession>A0A7S9QD45</accession>
<feature type="domain" description="PABS" evidence="7">
    <location>
        <begin position="215"/>
        <end position="452"/>
    </location>
</feature>
<dbReference type="GO" id="GO:0005886">
    <property type="term" value="C:plasma membrane"/>
    <property type="evidence" value="ECO:0007669"/>
    <property type="project" value="UniProtKB-SubCell"/>
</dbReference>
<evidence type="ECO:0000256" key="1">
    <source>
        <dbReference type="ARBA" id="ARBA00007867"/>
    </source>
</evidence>
<dbReference type="Gene3D" id="3.40.50.150">
    <property type="entry name" value="Vaccinia Virus protein VP39"/>
    <property type="match status" value="1"/>
</dbReference>
<dbReference type="RefSeq" id="WP_196103817.1">
    <property type="nucleotide sequence ID" value="NZ_CP064942.1"/>
</dbReference>
<evidence type="ECO:0000256" key="2">
    <source>
        <dbReference type="ARBA" id="ARBA00022679"/>
    </source>
</evidence>
<dbReference type="Proteomes" id="UP000594800">
    <property type="component" value="Chromosome"/>
</dbReference>
<gene>
    <name evidence="5" type="primary">speE</name>
    <name evidence="8" type="ORF">I0K15_02160</name>
</gene>
<keyword evidence="5" id="KW-1003">Cell membrane</keyword>
<evidence type="ECO:0000256" key="3">
    <source>
        <dbReference type="ARBA" id="ARBA00023066"/>
    </source>
</evidence>
<evidence type="ECO:0000259" key="7">
    <source>
        <dbReference type="PROSITE" id="PS51006"/>
    </source>
</evidence>
<dbReference type="InterPro" id="IPR030373">
    <property type="entry name" value="PABS_CS"/>
</dbReference>
<comment type="function">
    <text evidence="5">Catalyzes the irreversible transfer of a propylamine group from the amino donor S-adenosylmethioninamine (decarboxy-AdoMet) to putrescine (1,4-diaminobutane) to yield spermidine.</text>
</comment>
<keyword evidence="5" id="KW-0812">Transmembrane</keyword>
<dbReference type="Pfam" id="PF01564">
    <property type="entry name" value="Spermine_synth"/>
    <property type="match status" value="1"/>
</dbReference>
<keyword evidence="4 5" id="KW-0620">Polyamine biosynthesis</keyword>
<dbReference type="HAMAP" id="MF_00198">
    <property type="entry name" value="Spermidine_synth"/>
    <property type="match status" value="1"/>
</dbReference>
<feature type="transmembrane region" description="Helical" evidence="5">
    <location>
        <begin position="166"/>
        <end position="187"/>
    </location>
</feature>
<feature type="transmembrane region" description="Helical" evidence="5">
    <location>
        <begin position="194"/>
        <end position="213"/>
    </location>
</feature>
<dbReference type="CDD" id="cd02440">
    <property type="entry name" value="AdoMet_MTases"/>
    <property type="match status" value="1"/>
</dbReference>
<dbReference type="GO" id="GO:0010487">
    <property type="term" value="F:thermospermine synthase activity"/>
    <property type="evidence" value="ECO:0007669"/>
    <property type="project" value="UniProtKB-ARBA"/>
</dbReference>
<dbReference type="EMBL" id="CP064942">
    <property type="protein sequence ID" value="QPH54608.1"/>
    <property type="molecule type" value="Genomic_DNA"/>
</dbReference>
<keyword evidence="9" id="KW-1185">Reference proteome</keyword>
<keyword evidence="2 5" id="KW-0808">Transferase</keyword>
<dbReference type="KEGG" id="poz:I0K15_02160"/>
<dbReference type="GO" id="GO:0004766">
    <property type="term" value="F:spermidine synthase activity"/>
    <property type="evidence" value="ECO:0007669"/>
    <property type="project" value="UniProtKB-UniRule"/>
</dbReference>
<sequence>MTRPAAEAQGLWLLAATFAVAVAGLVYELIAGAVSSYLLGDSVTQFSLVIGVFMTSMGLGAWASRYVTEAERGFVLSQVLLGIVGGFSAPILFLAYGWLDGLGLLLFSLVVAIGALSGLEIPLITRILHTRQAMQHTLSSVLTADYAGALVAAVLFPLVIVPQLGLMAASLVFGVLNLVVAGISLWLFRERIGWLIRGFWLGGLVACSAALIWTDRLVSLADTAMFEDDVILSEETPYQRIVVTRFGDRTRLFLNGSIQFDSLDEHRYHETLVHPMMSRLPRRTSILILGGGDGMAAREVLRWPDVEEVVLVDLDPRVTELFRNVPHLAALNDRALNDPRVEIIADDAWQFADEDRRVFDAIVLDLPDPRDFSVSKLYSREFYARLVERLSPRGALVTQAGSPVFAREAFWSIDRTLDETRDPQRPGGTLSTTAYHAYVPSFGTWGFVLARPGPLRDPDPLPEGLQFYHADLWPGLTTFGHDTAPLEVETNTILSHALVRYYEDGWARWFR</sequence>
<dbReference type="EC" id="2.5.1.16" evidence="5"/>
<keyword evidence="5" id="KW-1133">Transmembrane helix</keyword>
<evidence type="ECO:0000256" key="6">
    <source>
        <dbReference type="PROSITE-ProRule" id="PRU00354"/>
    </source>
</evidence>
<dbReference type="InterPro" id="IPR001045">
    <property type="entry name" value="Spermi_synthase"/>
</dbReference>
<dbReference type="NCBIfam" id="NF002956">
    <property type="entry name" value="PRK03612.1"/>
    <property type="match status" value="1"/>
</dbReference>
<feature type="transmembrane region" description="Helical" evidence="5">
    <location>
        <begin position="79"/>
        <end position="99"/>
    </location>
</feature>
<dbReference type="AlphaFoldDB" id="A0A7S9QD45"/>
<dbReference type="InterPro" id="IPR030374">
    <property type="entry name" value="PABS"/>
</dbReference>
<evidence type="ECO:0000256" key="5">
    <source>
        <dbReference type="HAMAP-Rule" id="MF_00198"/>
    </source>
</evidence>
<feature type="transmembrane region" description="Helical" evidence="5">
    <location>
        <begin position="46"/>
        <end position="67"/>
    </location>
</feature>
<dbReference type="SUPFAM" id="SSF53335">
    <property type="entry name" value="S-adenosyl-L-methionine-dependent methyltransferases"/>
    <property type="match status" value="1"/>
</dbReference>
<dbReference type="PROSITE" id="PS01330">
    <property type="entry name" value="PABS_1"/>
    <property type="match status" value="1"/>
</dbReference>
<dbReference type="PANTHER" id="PTHR43317:SF1">
    <property type="entry name" value="THERMOSPERMINE SYNTHASE ACAULIS5"/>
    <property type="match status" value="1"/>
</dbReference>
<feature type="binding site" evidence="5">
    <location>
        <position position="269"/>
    </location>
    <ligand>
        <name>spermidine</name>
        <dbReference type="ChEBI" id="CHEBI:57834"/>
    </ligand>
</feature>
<keyword evidence="5" id="KW-0472">Membrane</keyword>
<feature type="binding site" evidence="5">
    <location>
        <begin position="347"/>
        <end position="348"/>
    </location>
    <ligand>
        <name>S-methyl-5'-thioadenosine</name>
        <dbReference type="ChEBI" id="CHEBI:17509"/>
    </ligand>
</feature>
<evidence type="ECO:0000313" key="9">
    <source>
        <dbReference type="Proteomes" id="UP000594800"/>
    </source>
</evidence>
<evidence type="ECO:0000313" key="8">
    <source>
        <dbReference type="EMBL" id="QPH54608.1"/>
    </source>
</evidence>
<feature type="transmembrane region" description="Helical" evidence="5">
    <location>
        <begin position="137"/>
        <end position="160"/>
    </location>
</feature>
<name>A0A7S9QD45_9RHOB</name>
<comment type="similarity">
    <text evidence="1 5">Belongs to the spermidine/spermine synthase family.</text>
</comment>
<comment type="pathway">
    <text evidence="5">Amine and polyamine biosynthesis; spermidine biosynthesis; spermidine from putrescine: step 1/1.</text>
</comment>
<feature type="active site" description="Proton acceptor" evidence="5 6">
    <location>
        <position position="365"/>
    </location>
</feature>
<dbReference type="PANTHER" id="PTHR43317">
    <property type="entry name" value="THERMOSPERMINE SYNTHASE ACAULIS5"/>
    <property type="match status" value="1"/>
</dbReference>
<dbReference type="PROSITE" id="PS51006">
    <property type="entry name" value="PABS_2"/>
    <property type="match status" value="1"/>
</dbReference>
<keyword evidence="3 5" id="KW-0745">Spermidine biosynthesis</keyword>
<proteinExistence type="inferred from homology"/>
<comment type="subcellular location">
    <subcellularLocation>
        <location evidence="5">Cell membrane</location>
        <topology evidence="5">Multi-pass membrane protein</topology>
    </subcellularLocation>
</comment>
<dbReference type="UniPathway" id="UPA00248">
    <property type="reaction ID" value="UER00314"/>
</dbReference>
<feature type="binding site" evidence="5">
    <location>
        <position position="239"/>
    </location>
    <ligand>
        <name>S-methyl-5'-thioadenosine</name>
        <dbReference type="ChEBI" id="CHEBI:17509"/>
    </ligand>
</feature>
<comment type="caution">
    <text evidence="5">Lacks conserved residue(s) required for the propagation of feature annotation.</text>
</comment>
<organism evidence="8 9">
    <name type="scientific">Pontivivens ytuae</name>
    <dbReference type="NCBI Taxonomy" id="2789856"/>
    <lineage>
        <taxon>Bacteria</taxon>
        <taxon>Pseudomonadati</taxon>
        <taxon>Pseudomonadota</taxon>
        <taxon>Alphaproteobacteria</taxon>
        <taxon>Rhodobacterales</taxon>
        <taxon>Paracoccaceae</taxon>
        <taxon>Pontivivens</taxon>
    </lineage>
</organism>
<dbReference type="GO" id="GO:0008295">
    <property type="term" value="P:spermidine biosynthetic process"/>
    <property type="evidence" value="ECO:0007669"/>
    <property type="project" value="UniProtKB-UniRule"/>
</dbReference>
<comment type="catalytic activity">
    <reaction evidence="5">
        <text>S-adenosyl 3-(methylsulfanyl)propylamine + putrescine = S-methyl-5'-thioadenosine + spermidine + H(+)</text>
        <dbReference type="Rhea" id="RHEA:12721"/>
        <dbReference type="ChEBI" id="CHEBI:15378"/>
        <dbReference type="ChEBI" id="CHEBI:17509"/>
        <dbReference type="ChEBI" id="CHEBI:57443"/>
        <dbReference type="ChEBI" id="CHEBI:57834"/>
        <dbReference type="ChEBI" id="CHEBI:326268"/>
        <dbReference type="EC" id="2.5.1.16"/>
    </reaction>
</comment>
<feature type="transmembrane region" description="Helical" evidence="5">
    <location>
        <begin position="105"/>
        <end position="125"/>
    </location>
</feature>
<feature type="binding site" evidence="5">
    <location>
        <position position="313"/>
    </location>
    <ligand>
        <name>S-methyl-5'-thioadenosine</name>
        <dbReference type="ChEBI" id="CHEBI:17509"/>
    </ligand>
</feature>
<comment type="subunit">
    <text evidence="5">Homodimer or homotetramer.</text>
</comment>
<dbReference type="InterPro" id="IPR029063">
    <property type="entry name" value="SAM-dependent_MTases_sf"/>
</dbReference>
<protein>
    <recommendedName>
        <fullName evidence="5">Polyamine aminopropyltransferase</fullName>
    </recommendedName>
    <alternativeName>
        <fullName evidence="5">Putrescine aminopropyltransferase</fullName>
        <shortName evidence="5">PAPT</shortName>
    </alternativeName>
    <alternativeName>
        <fullName evidence="5">Spermidine synthase</fullName>
        <shortName evidence="5">SPDS</shortName>
        <shortName evidence="5">SPDSY</shortName>
        <ecNumber evidence="5">2.5.1.16</ecNumber>
    </alternativeName>
</protein>
<feature type="binding site" evidence="5">
    <location>
        <position position="293"/>
    </location>
    <ligand>
        <name>spermidine</name>
        <dbReference type="ChEBI" id="CHEBI:57834"/>
    </ligand>
</feature>
<evidence type="ECO:0000256" key="4">
    <source>
        <dbReference type="ARBA" id="ARBA00023115"/>
    </source>
</evidence>
<feature type="transmembrane region" description="Helical" evidence="5">
    <location>
        <begin position="12"/>
        <end position="34"/>
    </location>
</feature>